<dbReference type="AlphaFoldDB" id="A0A5J6LHB0"/>
<dbReference type="PANTHER" id="PTHR45856">
    <property type="entry name" value="ALPHA/BETA-HYDROLASES SUPERFAMILY PROTEIN"/>
    <property type="match status" value="1"/>
</dbReference>
<reference evidence="1 2" key="1">
    <citation type="submission" date="2019-09" db="EMBL/GenBank/DDBJ databases">
        <title>Nitrincola iocasae sp. nov., a bacterium isolated from the sediment collected at a cold seep field in South China Sea.</title>
        <authorList>
            <person name="Zhang H."/>
            <person name="Wang H."/>
            <person name="Li C."/>
        </authorList>
    </citation>
    <scope>NUCLEOTIDE SEQUENCE [LARGE SCALE GENOMIC DNA]</scope>
    <source>
        <strain evidence="1 2">KXZD1103</strain>
    </source>
</reference>
<dbReference type="InterPro" id="IPR029058">
    <property type="entry name" value="AB_hydrolase_fold"/>
</dbReference>
<name>A0A5J6LHB0_9GAMM</name>
<gene>
    <name evidence="1" type="ORF">F5I99_16805</name>
</gene>
<dbReference type="Gene3D" id="3.40.50.1820">
    <property type="entry name" value="alpha/beta hydrolase"/>
    <property type="match status" value="1"/>
</dbReference>
<dbReference type="InterPro" id="IPR051218">
    <property type="entry name" value="Sec_MonoDiacylglyc_Lipase"/>
</dbReference>
<dbReference type="EMBL" id="CP044222">
    <property type="protein sequence ID" value="QEW08017.1"/>
    <property type="molecule type" value="Genomic_DNA"/>
</dbReference>
<dbReference type="PANTHER" id="PTHR45856:SF24">
    <property type="entry name" value="FUNGAL LIPASE-LIKE DOMAIN-CONTAINING PROTEIN"/>
    <property type="match status" value="1"/>
</dbReference>
<proteinExistence type="predicted"/>
<keyword evidence="2" id="KW-1185">Reference proteome</keyword>
<accession>A0A5J6LHB0</accession>
<dbReference type="RefSeq" id="WP_151058017.1">
    <property type="nucleotide sequence ID" value="NZ_CP044222.1"/>
</dbReference>
<evidence type="ECO:0000313" key="2">
    <source>
        <dbReference type="Proteomes" id="UP000325606"/>
    </source>
</evidence>
<dbReference type="GO" id="GO:0006629">
    <property type="term" value="P:lipid metabolic process"/>
    <property type="evidence" value="ECO:0007669"/>
    <property type="project" value="InterPro"/>
</dbReference>
<dbReference type="Proteomes" id="UP000325606">
    <property type="component" value="Chromosome"/>
</dbReference>
<organism evidence="1 2">
    <name type="scientific">Nitrincola iocasae</name>
    <dbReference type="NCBI Taxonomy" id="2614693"/>
    <lineage>
        <taxon>Bacteria</taxon>
        <taxon>Pseudomonadati</taxon>
        <taxon>Pseudomonadota</taxon>
        <taxon>Gammaproteobacteria</taxon>
        <taxon>Oceanospirillales</taxon>
        <taxon>Oceanospirillaceae</taxon>
        <taxon>Nitrincola</taxon>
    </lineage>
</organism>
<dbReference type="SUPFAM" id="SSF53474">
    <property type="entry name" value="alpha/beta-Hydrolases"/>
    <property type="match status" value="1"/>
</dbReference>
<evidence type="ECO:0000313" key="1">
    <source>
        <dbReference type="EMBL" id="QEW08017.1"/>
    </source>
</evidence>
<protein>
    <submittedName>
        <fullName evidence="1">DUF2974 domain-containing protein</fullName>
    </submittedName>
</protein>
<sequence>MPSLLDLAKACEASYQNIPELEGWTRLQRYGPRTSGFFGVLFRRQLDNGIFENILAYRGTDGLLDGDMASNRDILRGRMVRQFPDAFAALRDALERSEGHVLYITGHSLGGGLAALCSVDKWRRGRRDLPTVTFNAPGVTRSARHLWGKGSVRFARDRVMNGLDTYYNSHRKSLHVQTEGDPVANFGTPTMRELLTLPNLACESRARETLPETHRHRSELGMVPTLQLRTYTALCAHSIRNLVQVLERDPIYQEPLEWS</sequence>
<dbReference type="KEGG" id="nik:F5I99_16805"/>
<dbReference type="Pfam" id="PF26363">
    <property type="entry name" value="Phospholipase-like"/>
    <property type="match status" value="1"/>
</dbReference>